<sequence>SKPPPEAYVLGTVGAYREQLTVKIRIEREVQNKMFQVEALIDSGATLSVIDQSFVKENKIDTIKIPIPIKVYNADGSPNAVG</sequence>
<feature type="non-terminal residue" evidence="1">
    <location>
        <position position="82"/>
    </location>
</feature>
<proteinExistence type="predicted"/>
<reference evidence="1 2" key="1">
    <citation type="journal article" date="2019" name="Nat. Ecol. Evol.">
        <title>Megaphylogeny resolves global patterns of mushroom evolution.</title>
        <authorList>
            <person name="Varga T."/>
            <person name="Krizsan K."/>
            <person name="Foldi C."/>
            <person name="Dima B."/>
            <person name="Sanchez-Garcia M."/>
            <person name="Sanchez-Ramirez S."/>
            <person name="Szollosi G.J."/>
            <person name="Szarkandi J.G."/>
            <person name="Papp V."/>
            <person name="Albert L."/>
            <person name="Andreopoulos W."/>
            <person name="Angelini C."/>
            <person name="Antonin V."/>
            <person name="Barry K.W."/>
            <person name="Bougher N.L."/>
            <person name="Buchanan P."/>
            <person name="Buyck B."/>
            <person name="Bense V."/>
            <person name="Catcheside P."/>
            <person name="Chovatia M."/>
            <person name="Cooper J."/>
            <person name="Damon W."/>
            <person name="Desjardin D."/>
            <person name="Finy P."/>
            <person name="Geml J."/>
            <person name="Haridas S."/>
            <person name="Hughes K."/>
            <person name="Justo A."/>
            <person name="Karasinski D."/>
            <person name="Kautmanova I."/>
            <person name="Kiss B."/>
            <person name="Kocsube S."/>
            <person name="Kotiranta H."/>
            <person name="LaButti K.M."/>
            <person name="Lechner B.E."/>
            <person name="Liimatainen K."/>
            <person name="Lipzen A."/>
            <person name="Lukacs Z."/>
            <person name="Mihaltcheva S."/>
            <person name="Morgado L.N."/>
            <person name="Niskanen T."/>
            <person name="Noordeloos M.E."/>
            <person name="Ohm R.A."/>
            <person name="Ortiz-Santana B."/>
            <person name="Ovrebo C."/>
            <person name="Racz N."/>
            <person name="Riley R."/>
            <person name="Savchenko A."/>
            <person name="Shiryaev A."/>
            <person name="Soop K."/>
            <person name="Spirin V."/>
            <person name="Szebenyi C."/>
            <person name="Tomsovsky M."/>
            <person name="Tulloss R.E."/>
            <person name="Uehling J."/>
            <person name="Grigoriev I.V."/>
            <person name="Vagvolgyi C."/>
            <person name="Papp T."/>
            <person name="Martin F.M."/>
            <person name="Miettinen O."/>
            <person name="Hibbett D.S."/>
            <person name="Nagy L.G."/>
        </authorList>
    </citation>
    <scope>NUCLEOTIDE SEQUENCE [LARGE SCALE GENOMIC DNA]</scope>
    <source>
        <strain evidence="1 2">NL-1719</strain>
    </source>
</reference>
<evidence type="ECO:0000313" key="1">
    <source>
        <dbReference type="EMBL" id="TFK58539.1"/>
    </source>
</evidence>
<evidence type="ECO:0000313" key="2">
    <source>
        <dbReference type="Proteomes" id="UP000308600"/>
    </source>
</evidence>
<protein>
    <submittedName>
        <fullName evidence="1">Uncharacterized protein</fullName>
    </submittedName>
</protein>
<dbReference type="Proteomes" id="UP000308600">
    <property type="component" value="Unassembled WGS sequence"/>
</dbReference>
<dbReference type="EMBL" id="ML209310">
    <property type="protein sequence ID" value="TFK58539.1"/>
    <property type="molecule type" value="Genomic_DNA"/>
</dbReference>
<organism evidence="1 2">
    <name type="scientific">Pluteus cervinus</name>
    <dbReference type="NCBI Taxonomy" id="181527"/>
    <lineage>
        <taxon>Eukaryota</taxon>
        <taxon>Fungi</taxon>
        <taxon>Dikarya</taxon>
        <taxon>Basidiomycota</taxon>
        <taxon>Agaricomycotina</taxon>
        <taxon>Agaricomycetes</taxon>
        <taxon>Agaricomycetidae</taxon>
        <taxon>Agaricales</taxon>
        <taxon>Pluteineae</taxon>
        <taxon>Pluteaceae</taxon>
        <taxon>Pluteus</taxon>
    </lineage>
</organism>
<gene>
    <name evidence="1" type="ORF">BDN72DRAFT_750576</name>
</gene>
<keyword evidence="2" id="KW-1185">Reference proteome</keyword>
<feature type="non-terminal residue" evidence="1">
    <location>
        <position position="1"/>
    </location>
</feature>
<name>A0ACD2ZYL9_9AGAR</name>
<accession>A0ACD2ZYL9</accession>